<dbReference type="GO" id="GO:0003677">
    <property type="term" value="F:DNA binding"/>
    <property type="evidence" value="ECO:0007669"/>
    <property type="project" value="UniProtKB-KW"/>
</dbReference>
<dbReference type="NCBIfam" id="NF040570">
    <property type="entry name" value="guided_TnpB"/>
    <property type="match status" value="1"/>
</dbReference>
<keyword evidence="5" id="KW-0233">DNA recombination</keyword>
<dbReference type="GO" id="GO:0006310">
    <property type="term" value="P:DNA recombination"/>
    <property type="evidence" value="ECO:0007669"/>
    <property type="project" value="UniProtKB-KW"/>
</dbReference>
<keyword evidence="3" id="KW-0815">Transposition</keyword>
<evidence type="ECO:0000256" key="4">
    <source>
        <dbReference type="ARBA" id="ARBA00023125"/>
    </source>
</evidence>
<dbReference type="GO" id="GO:0032196">
    <property type="term" value="P:transposition"/>
    <property type="evidence" value="ECO:0007669"/>
    <property type="project" value="UniProtKB-KW"/>
</dbReference>
<evidence type="ECO:0000256" key="2">
    <source>
        <dbReference type="ARBA" id="ARBA00011044"/>
    </source>
</evidence>
<dbReference type="InterPro" id="IPR001959">
    <property type="entry name" value="Transposase"/>
</dbReference>
<dbReference type="InterPro" id="IPR051399">
    <property type="entry name" value="RNA-guided_DNA_endo/Transpos"/>
</dbReference>
<evidence type="ECO:0000256" key="1">
    <source>
        <dbReference type="ARBA" id="ARBA00008761"/>
    </source>
</evidence>
<proteinExistence type="inferred from homology"/>
<comment type="similarity">
    <text evidence="1">In the C-terminal section; belongs to the transposase 35 family.</text>
</comment>
<dbReference type="NCBIfam" id="TIGR01766">
    <property type="entry name" value="IS200/IS605 family accessory protein TnpB-like domain"/>
    <property type="match status" value="1"/>
</dbReference>
<dbReference type="PANTHER" id="PTHR30405">
    <property type="entry name" value="TRANSPOSASE"/>
    <property type="match status" value="1"/>
</dbReference>
<evidence type="ECO:0000256" key="6">
    <source>
        <dbReference type="SAM" id="MobiDB-lite"/>
    </source>
</evidence>
<evidence type="ECO:0000259" key="7">
    <source>
        <dbReference type="Pfam" id="PF01385"/>
    </source>
</evidence>
<gene>
    <name evidence="9" type="ORF">ATJ93_1106</name>
</gene>
<feature type="domain" description="Cas12f1-like TNB" evidence="8">
    <location>
        <begin position="314"/>
        <end position="380"/>
    </location>
</feature>
<dbReference type="InterPro" id="IPR010095">
    <property type="entry name" value="Cas12f1-like_TNB"/>
</dbReference>
<keyword evidence="10" id="KW-1185">Reference proteome</keyword>
<organism evidence="9 10">
    <name type="scientific">Halopiger aswanensis</name>
    <dbReference type="NCBI Taxonomy" id="148449"/>
    <lineage>
        <taxon>Archaea</taxon>
        <taxon>Methanobacteriati</taxon>
        <taxon>Methanobacteriota</taxon>
        <taxon>Stenosarchaea group</taxon>
        <taxon>Halobacteria</taxon>
        <taxon>Halobacteriales</taxon>
        <taxon>Natrialbaceae</taxon>
        <taxon>Halopiger</taxon>
    </lineage>
</organism>
<comment type="caution">
    <text evidence="9">The sequence shown here is derived from an EMBL/GenBank/DDBJ whole genome shotgun (WGS) entry which is preliminary data.</text>
</comment>
<keyword evidence="4" id="KW-0238">DNA-binding</keyword>
<dbReference type="AlphaFoldDB" id="A0A419WRQ6"/>
<evidence type="ECO:0000313" key="9">
    <source>
        <dbReference type="EMBL" id="RKD98102.1"/>
    </source>
</evidence>
<accession>A0A419WRQ6</accession>
<sequence>MNTVRMLETTRTYVARITNHSQVRDDLDQCGFAASKLWNVGRYYIQQRWAEDSEIPDEAELKSELKAHERYSDLHSQSSQRVLEELAEAFNGWYSSDDGNNPPGYRKRGDRHPRSTVTWKQKGIKHDAKHGQIRLSKGWNLKDGRSDFILAEYETRPDVEVKNIQQVRAVWNGDEWELHLVCKKEIPVEDAPGDNTAGIDLGISNYLAIDYEDGPSELYPGNVLKEDKHYFTREEYQTEGENGPSKRALKARRKLSRRKDHFLHTLSKHIVERCLEEDVTKIAVGDLSDIREDENGDSRNWGQSGNKKLHGWEFDRFTNLLEYKAEEHGILVDRVDEDNTSKTCSCCGQIRDSNRVERGLYVCESCETTMNADVNGAVNIRRKITQSPPTGDMSNGWLAQPGVFLFDRESGWFTPREQGDCKP</sequence>
<name>A0A419WRQ6_9EURY</name>
<dbReference type="Pfam" id="PF01385">
    <property type="entry name" value="OrfB_IS605"/>
    <property type="match status" value="1"/>
</dbReference>
<dbReference type="PANTHER" id="PTHR30405:SF11">
    <property type="entry name" value="RNA-GUIDED DNA ENDONUCLEASE RV2885C-RELATED"/>
    <property type="match status" value="1"/>
</dbReference>
<evidence type="ECO:0000256" key="3">
    <source>
        <dbReference type="ARBA" id="ARBA00022578"/>
    </source>
</evidence>
<comment type="similarity">
    <text evidence="2">In the N-terminal section; belongs to the transposase 2 family.</text>
</comment>
<feature type="region of interest" description="Disordered" evidence="6">
    <location>
        <begin position="93"/>
        <end position="114"/>
    </location>
</feature>
<dbReference type="Proteomes" id="UP000283805">
    <property type="component" value="Unassembled WGS sequence"/>
</dbReference>
<evidence type="ECO:0000256" key="5">
    <source>
        <dbReference type="ARBA" id="ARBA00023172"/>
    </source>
</evidence>
<protein>
    <submittedName>
        <fullName evidence="9">Putative transposase</fullName>
    </submittedName>
</protein>
<feature type="domain" description="Probable transposase IS891/IS1136/IS1341" evidence="7">
    <location>
        <begin position="179"/>
        <end position="291"/>
    </location>
</feature>
<dbReference type="EMBL" id="RAPO01000001">
    <property type="protein sequence ID" value="RKD98102.1"/>
    <property type="molecule type" value="Genomic_DNA"/>
</dbReference>
<evidence type="ECO:0000313" key="10">
    <source>
        <dbReference type="Proteomes" id="UP000283805"/>
    </source>
</evidence>
<dbReference type="Pfam" id="PF07282">
    <property type="entry name" value="Cas12f1-like_TNB"/>
    <property type="match status" value="1"/>
</dbReference>
<evidence type="ECO:0000259" key="8">
    <source>
        <dbReference type="Pfam" id="PF07282"/>
    </source>
</evidence>
<reference evidence="9 10" key="1">
    <citation type="submission" date="2018-09" db="EMBL/GenBank/DDBJ databases">
        <title>Genomic Encyclopedia of Archaeal and Bacterial Type Strains, Phase II (KMG-II): from individual species to whole genera.</title>
        <authorList>
            <person name="Goeker M."/>
        </authorList>
    </citation>
    <scope>NUCLEOTIDE SEQUENCE [LARGE SCALE GENOMIC DNA]</scope>
    <source>
        <strain evidence="9 10">DSM 13151</strain>
    </source>
</reference>